<feature type="domain" description="HPt" evidence="10">
    <location>
        <begin position="1"/>
        <end position="110"/>
    </location>
</feature>
<dbReference type="Proteomes" id="UP000664417">
    <property type="component" value="Unassembled WGS sequence"/>
</dbReference>
<protein>
    <recommendedName>
        <fullName evidence="2">histidine kinase</fullName>
        <ecNumber evidence="2">2.7.13.3</ecNumber>
    </recommendedName>
</protein>
<evidence type="ECO:0000259" key="8">
    <source>
        <dbReference type="PROSITE" id="PS50109"/>
    </source>
</evidence>
<dbReference type="SUPFAM" id="SSF47226">
    <property type="entry name" value="Histidine-containing phosphotransfer domain, HPT domain"/>
    <property type="match status" value="1"/>
</dbReference>
<dbReference type="AlphaFoldDB" id="A0A8J7Q5I6"/>
<dbReference type="InterPro" id="IPR051315">
    <property type="entry name" value="Bact_Chemotaxis_CheA"/>
</dbReference>
<evidence type="ECO:0000259" key="9">
    <source>
        <dbReference type="PROSITE" id="PS50851"/>
    </source>
</evidence>
<evidence type="ECO:0000256" key="2">
    <source>
        <dbReference type="ARBA" id="ARBA00012438"/>
    </source>
</evidence>
<dbReference type="SMART" id="SM00260">
    <property type="entry name" value="CheW"/>
    <property type="match status" value="1"/>
</dbReference>
<dbReference type="PANTHER" id="PTHR43395">
    <property type="entry name" value="SENSOR HISTIDINE KINASE CHEA"/>
    <property type="match status" value="1"/>
</dbReference>
<dbReference type="InterPro" id="IPR002545">
    <property type="entry name" value="CheW-lke_dom"/>
</dbReference>
<evidence type="ECO:0000313" key="12">
    <source>
        <dbReference type="Proteomes" id="UP000664417"/>
    </source>
</evidence>
<dbReference type="SUPFAM" id="SSF55874">
    <property type="entry name" value="ATPase domain of HSP90 chaperone/DNA topoisomerase II/histidine kinase"/>
    <property type="match status" value="1"/>
</dbReference>
<dbReference type="InterPro" id="IPR005467">
    <property type="entry name" value="His_kinase_dom"/>
</dbReference>
<dbReference type="InterPro" id="IPR037006">
    <property type="entry name" value="CheA-like_homodim_sf"/>
</dbReference>
<dbReference type="PROSITE" id="PS50894">
    <property type="entry name" value="HPT"/>
    <property type="match status" value="1"/>
</dbReference>
<feature type="region of interest" description="Disordered" evidence="7">
    <location>
        <begin position="335"/>
        <end position="355"/>
    </location>
</feature>
<keyword evidence="4" id="KW-0808">Transferase</keyword>
<dbReference type="CDD" id="cd00088">
    <property type="entry name" value="HPT"/>
    <property type="match status" value="1"/>
</dbReference>
<dbReference type="InterPro" id="IPR004358">
    <property type="entry name" value="Sig_transdc_His_kin-like_C"/>
</dbReference>
<dbReference type="InterPro" id="IPR004105">
    <property type="entry name" value="CheA-like_dim"/>
</dbReference>
<dbReference type="Gene3D" id="3.30.565.10">
    <property type="entry name" value="Histidine kinase-like ATPase, C-terminal domain"/>
    <property type="match status" value="1"/>
</dbReference>
<keyword evidence="5" id="KW-0418">Kinase</keyword>
<evidence type="ECO:0000259" key="10">
    <source>
        <dbReference type="PROSITE" id="PS50894"/>
    </source>
</evidence>
<dbReference type="SUPFAM" id="SSF50341">
    <property type="entry name" value="CheW-like"/>
    <property type="match status" value="1"/>
</dbReference>
<proteinExistence type="predicted"/>
<dbReference type="Gene3D" id="1.10.287.560">
    <property type="entry name" value="Histidine kinase CheA-like, homodimeric domain"/>
    <property type="match status" value="1"/>
</dbReference>
<dbReference type="FunFam" id="3.30.565.10:FF:000016">
    <property type="entry name" value="Chemotaxis protein CheA, putative"/>
    <property type="match status" value="1"/>
</dbReference>
<dbReference type="PROSITE" id="PS50109">
    <property type="entry name" value="HIS_KIN"/>
    <property type="match status" value="1"/>
</dbReference>
<keyword evidence="3 6" id="KW-0597">Phosphoprotein</keyword>
<name>A0A8J7Q5I6_9BACT</name>
<evidence type="ECO:0000256" key="3">
    <source>
        <dbReference type="ARBA" id="ARBA00022553"/>
    </source>
</evidence>
<dbReference type="GO" id="GO:0000155">
    <property type="term" value="F:phosphorelay sensor kinase activity"/>
    <property type="evidence" value="ECO:0007669"/>
    <property type="project" value="InterPro"/>
</dbReference>
<dbReference type="InterPro" id="IPR008207">
    <property type="entry name" value="Sig_transdc_His_kin_Hpt_dom"/>
</dbReference>
<comment type="caution">
    <text evidence="11">The sequence shown here is derived from an EMBL/GenBank/DDBJ whole genome shotgun (WGS) entry which is preliminary data.</text>
</comment>
<gene>
    <name evidence="11" type="ORF">J3U88_20200</name>
</gene>
<dbReference type="EC" id="2.7.13.3" evidence="2"/>
<dbReference type="GO" id="GO:0006935">
    <property type="term" value="P:chemotaxis"/>
    <property type="evidence" value="ECO:0007669"/>
    <property type="project" value="InterPro"/>
</dbReference>
<dbReference type="SMART" id="SM01231">
    <property type="entry name" value="H-kinase_dim"/>
    <property type="match status" value="1"/>
</dbReference>
<sequence>MQDDSLIHDFLSEADEILDRLDLVLIEMEDLFNENGHEDETMERIHGLFRGVHTIKGVAGSLGFNQFVVVTHEGEALLDALRKDKIALSSSHIVLFFDLAKLLRTMLTTLKDTGEDGGHEEEIQAMALTLHKALSGPPQAPANPTEGPPAEAFTFVPTGEAKLSEIPTHAEALIQILQNTREGVENEKQWEKLQQLALQLDHHASKSPSPEIRLLVHRLAQAAKKVGRLNHEASQNMVGIMFRALQSLLETVRCTKPTESHYEMLARQESLLSRLINRGEAAGENVFLGKILVEDGFISQATLDQALSKQGQPLGRILMDMKALSETDLRKALKVQRNRKKQGDASTGDTRQNERQVRVHVEKLERLGNLVGELVISENALIHHPSLKSSDAEDLRRATIQMSQLIRELQEISMSLRMVPVLATFQKLKLVARETSRQLNKKVNVVLGGTDVELDRTILDHLYQPLVHMVRNAVDHGIETPAKRTENGKPEVGTFTISAHQSGGEIHILLEDDGGGINPEIILNKAKETGVLPEPAPTRPGDIFALIFRPGFSTSEKVTNISGRGVGMDVVHRAITGLNGNVDIESELGRFSRFRIRIPLTLSIIEGMLVRVGDLHLTIPIPAVRETMVCKKDQFVPDIDRNTMLLIRGELVPTIPLGTLFGVKDEAACYESGLVIVVYSSHGCRGLLVDRVIGQQQTVIKSVPTYLGKLPWVSGFSVLSTGAISQVLDSERIISEY</sequence>
<organism evidence="11 12">
    <name type="scientific">Acanthopleuribacter pedis</name>
    <dbReference type="NCBI Taxonomy" id="442870"/>
    <lineage>
        <taxon>Bacteria</taxon>
        <taxon>Pseudomonadati</taxon>
        <taxon>Acidobacteriota</taxon>
        <taxon>Holophagae</taxon>
        <taxon>Acanthopleuribacterales</taxon>
        <taxon>Acanthopleuribacteraceae</taxon>
        <taxon>Acanthopleuribacter</taxon>
    </lineage>
</organism>
<comment type="catalytic activity">
    <reaction evidence="1">
        <text>ATP + protein L-histidine = ADP + protein N-phospho-L-histidine.</text>
        <dbReference type="EC" id="2.7.13.3"/>
    </reaction>
</comment>
<evidence type="ECO:0000256" key="5">
    <source>
        <dbReference type="ARBA" id="ARBA00022777"/>
    </source>
</evidence>
<dbReference type="SUPFAM" id="SSF160246">
    <property type="entry name" value="EspE N-terminal domain-like"/>
    <property type="match status" value="1"/>
</dbReference>
<keyword evidence="12" id="KW-1185">Reference proteome</keyword>
<dbReference type="PROSITE" id="PS50851">
    <property type="entry name" value="CHEW"/>
    <property type="match status" value="1"/>
</dbReference>
<dbReference type="Pfam" id="PF01627">
    <property type="entry name" value="Hpt"/>
    <property type="match status" value="1"/>
</dbReference>
<dbReference type="InterPro" id="IPR036890">
    <property type="entry name" value="HATPase_C_sf"/>
</dbReference>
<dbReference type="PRINTS" id="PR00344">
    <property type="entry name" value="BCTRLSENSOR"/>
</dbReference>
<dbReference type="Gene3D" id="2.30.30.40">
    <property type="entry name" value="SH3 Domains"/>
    <property type="match status" value="1"/>
</dbReference>
<evidence type="ECO:0000256" key="1">
    <source>
        <dbReference type="ARBA" id="ARBA00000085"/>
    </source>
</evidence>
<feature type="domain" description="Histidine kinase" evidence="8">
    <location>
        <begin position="401"/>
        <end position="602"/>
    </location>
</feature>
<feature type="domain" description="CheW-like" evidence="9">
    <location>
        <begin position="604"/>
        <end position="737"/>
    </location>
</feature>
<dbReference type="Gene3D" id="1.20.120.160">
    <property type="entry name" value="HPT domain"/>
    <property type="match status" value="1"/>
</dbReference>
<dbReference type="InterPro" id="IPR036097">
    <property type="entry name" value="HisK_dim/P_sf"/>
</dbReference>
<dbReference type="Pfam" id="PF01584">
    <property type="entry name" value="CheW"/>
    <property type="match status" value="1"/>
</dbReference>
<dbReference type="Pfam" id="PF02895">
    <property type="entry name" value="H-kinase_dim"/>
    <property type="match status" value="1"/>
</dbReference>
<dbReference type="PANTHER" id="PTHR43395:SF1">
    <property type="entry name" value="CHEMOTAXIS PROTEIN CHEA"/>
    <property type="match status" value="1"/>
</dbReference>
<reference evidence="11" key="1">
    <citation type="submission" date="2021-03" db="EMBL/GenBank/DDBJ databases">
        <authorList>
            <person name="Wang G."/>
        </authorList>
    </citation>
    <scope>NUCLEOTIDE SEQUENCE</scope>
    <source>
        <strain evidence="11">KCTC 12899</strain>
    </source>
</reference>
<accession>A0A8J7Q5I6</accession>
<dbReference type="GO" id="GO:0005737">
    <property type="term" value="C:cytoplasm"/>
    <property type="evidence" value="ECO:0007669"/>
    <property type="project" value="InterPro"/>
</dbReference>
<dbReference type="SMART" id="SM00073">
    <property type="entry name" value="HPT"/>
    <property type="match status" value="1"/>
</dbReference>
<evidence type="ECO:0000256" key="6">
    <source>
        <dbReference type="PROSITE-ProRule" id="PRU00110"/>
    </source>
</evidence>
<dbReference type="InterPro" id="IPR003594">
    <property type="entry name" value="HATPase_dom"/>
</dbReference>
<dbReference type="EMBL" id="JAFREP010000019">
    <property type="protein sequence ID" value="MBO1320812.1"/>
    <property type="molecule type" value="Genomic_DNA"/>
</dbReference>
<dbReference type="SMART" id="SM00387">
    <property type="entry name" value="HATPase_c"/>
    <property type="match status" value="1"/>
</dbReference>
<dbReference type="RefSeq" id="WP_207860764.1">
    <property type="nucleotide sequence ID" value="NZ_JAFREP010000019.1"/>
</dbReference>
<dbReference type="InterPro" id="IPR036641">
    <property type="entry name" value="HPT_dom_sf"/>
</dbReference>
<feature type="modified residue" description="Phosphohistidine" evidence="6">
    <location>
        <position position="53"/>
    </location>
</feature>
<evidence type="ECO:0000256" key="4">
    <source>
        <dbReference type="ARBA" id="ARBA00022679"/>
    </source>
</evidence>
<dbReference type="Pfam" id="PF02518">
    <property type="entry name" value="HATPase_c"/>
    <property type="match status" value="1"/>
</dbReference>
<dbReference type="SUPFAM" id="SSF47384">
    <property type="entry name" value="Homodimeric domain of signal transducing histidine kinase"/>
    <property type="match status" value="1"/>
</dbReference>
<evidence type="ECO:0000256" key="7">
    <source>
        <dbReference type="SAM" id="MobiDB-lite"/>
    </source>
</evidence>
<dbReference type="InterPro" id="IPR037257">
    <property type="entry name" value="T2SS_E_N_sf"/>
</dbReference>
<evidence type="ECO:0000313" key="11">
    <source>
        <dbReference type="EMBL" id="MBO1320812.1"/>
    </source>
</evidence>
<dbReference type="InterPro" id="IPR036061">
    <property type="entry name" value="CheW-like_dom_sf"/>
</dbReference>